<evidence type="ECO:0000256" key="2">
    <source>
        <dbReference type="ARBA" id="ARBA00022989"/>
    </source>
</evidence>
<dbReference type="InterPro" id="IPR047769">
    <property type="entry name" value="MFS_ArsJ"/>
</dbReference>
<evidence type="ECO:0000256" key="1">
    <source>
        <dbReference type="ARBA" id="ARBA00022692"/>
    </source>
</evidence>
<feature type="transmembrane region" description="Helical" evidence="4">
    <location>
        <begin position="332"/>
        <end position="360"/>
    </location>
</feature>
<keyword evidence="6" id="KW-1185">Reference proteome</keyword>
<reference evidence="5" key="1">
    <citation type="journal article" date="2014" name="Int. J. Syst. Evol. Microbiol.">
        <title>Complete genome sequence of Corynebacterium casei LMG S-19264T (=DSM 44701T), isolated from a smear-ripened cheese.</title>
        <authorList>
            <consortium name="US DOE Joint Genome Institute (JGI-PGF)"/>
            <person name="Walter F."/>
            <person name="Albersmeier A."/>
            <person name="Kalinowski J."/>
            <person name="Ruckert C."/>
        </authorList>
    </citation>
    <scope>NUCLEOTIDE SEQUENCE</scope>
    <source>
        <strain evidence="5">KCTC 23310</strain>
    </source>
</reference>
<feature type="transmembrane region" description="Helical" evidence="4">
    <location>
        <begin position="372"/>
        <end position="392"/>
    </location>
</feature>
<keyword evidence="1 4" id="KW-0812">Transmembrane</keyword>
<keyword evidence="2 4" id="KW-1133">Transmembrane helix</keyword>
<dbReference type="SUPFAM" id="SSF103473">
    <property type="entry name" value="MFS general substrate transporter"/>
    <property type="match status" value="1"/>
</dbReference>
<protein>
    <submittedName>
        <fullName evidence="5">MFS transporter permease</fullName>
    </submittedName>
</protein>
<reference evidence="5" key="2">
    <citation type="submission" date="2020-09" db="EMBL/GenBank/DDBJ databases">
        <authorList>
            <person name="Sun Q."/>
            <person name="Kim S."/>
        </authorList>
    </citation>
    <scope>NUCLEOTIDE SEQUENCE</scope>
    <source>
        <strain evidence="5">KCTC 23310</strain>
    </source>
</reference>
<name>A0A918TRV5_9RHOB</name>
<dbReference type="EMBL" id="BMYJ01000007">
    <property type="protein sequence ID" value="GHC60415.1"/>
    <property type="molecule type" value="Genomic_DNA"/>
</dbReference>
<dbReference type="Proteomes" id="UP000638981">
    <property type="component" value="Unassembled WGS sequence"/>
</dbReference>
<dbReference type="Pfam" id="PF07690">
    <property type="entry name" value="MFS_1"/>
    <property type="match status" value="1"/>
</dbReference>
<evidence type="ECO:0000256" key="3">
    <source>
        <dbReference type="ARBA" id="ARBA00023136"/>
    </source>
</evidence>
<dbReference type="InterPro" id="IPR011701">
    <property type="entry name" value="MFS"/>
</dbReference>
<proteinExistence type="predicted"/>
<dbReference type="NCBIfam" id="NF033734">
    <property type="entry name" value="MFS_ArsJ"/>
    <property type="match status" value="1"/>
</dbReference>
<gene>
    <name evidence="5" type="ORF">GCM10007315_25510</name>
</gene>
<organism evidence="5 6">
    <name type="scientific">Neogemmobacter tilapiae</name>
    <dbReference type="NCBI Taxonomy" id="875041"/>
    <lineage>
        <taxon>Bacteria</taxon>
        <taxon>Pseudomonadati</taxon>
        <taxon>Pseudomonadota</taxon>
        <taxon>Alphaproteobacteria</taxon>
        <taxon>Rhodobacterales</taxon>
        <taxon>Paracoccaceae</taxon>
        <taxon>Neogemmobacter</taxon>
    </lineage>
</organism>
<sequence length="422" mass="44335">MTDAANSAAPPPNPLRAYVAVTAAYWAFMLSDGALRMLVLLHFNGLGFTPIQLAWLFLLYEVAGVITNLAAGWLAARFGLAATLYGGLALQIGALVALAQLDPSWGVAASVAFVMAVQGVSGVAKDLAKMSSKSAVKLLAPKEDGGLFRWVALLTGSKNAVKGLGFFLGAALLALAGFKAAVWGLAVVLGVILIAVVLFLPAGLPGRMKSEEAWGGWRSKDPRVNRLSLARMFLFGARDVWFVVGIPVYFQAVLSDGTSEGRREAFFLIGSFLALWIIAYGAVQAFAPRLLGGRGQPEAETTRKAILWAGLLVPVPFLLAGAAWAAGEPAPWLTATLIAGLLLFGFVFAVNSSVHSYLILAFGSAERITRDVGFYYMANAAGRLIGTLLSGLSYQVGGLPLCLTSAGVMALASWLAARRLSA</sequence>
<dbReference type="Gene3D" id="1.20.1250.20">
    <property type="entry name" value="MFS general substrate transporter like domains"/>
    <property type="match status" value="1"/>
</dbReference>
<comment type="caution">
    <text evidence="5">The sequence shown here is derived from an EMBL/GenBank/DDBJ whole genome shotgun (WGS) entry which is preliminary data.</text>
</comment>
<dbReference type="InterPro" id="IPR036259">
    <property type="entry name" value="MFS_trans_sf"/>
</dbReference>
<feature type="transmembrane region" description="Helical" evidence="4">
    <location>
        <begin position="228"/>
        <end position="250"/>
    </location>
</feature>
<feature type="transmembrane region" description="Helical" evidence="4">
    <location>
        <begin position="306"/>
        <end position="326"/>
    </location>
</feature>
<evidence type="ECO:0000256" key="4">
    <source>
        <dbReference type="SAM" id="Phobius"/>
    </source>
</evidence>
<feature type="transmembrane region" description="Helical" evidence="4">
    <location>
        <begin position="265"/>
        <end position="286"/>
    </location>
</feature>
<feature type="transmembrane region" description="Helical" evidence="4">
    <location>
        <begin position="78"/>
        <end position="99"/>
    </location>
</feature>
<dbReference type="PANTHER" id="PTHR23547:SF1">
    <property type="entry name" value="MAJOR FACILITATOR SUPERFAMILY MFS_1"/>
    <property type="match status" value="1"/>
</dbReference>
<dbReference type="PANTHER" id="PTHR23547">
    <property type="entry name" value="MAJOR FACILITATOR SUPERFAMILY DOMAIN, GENERAL SUBSTRATE TRANSPORTER"/>
    <property type="match status" value="1"/>
</dbReference>
<feature type="transmembrane region" description="Helical" evidence="4">
    <location>
        <begin position="182"/>
        <end position="200"/>
    </location>
</feature>
<evidence type="ECO:0000313" key="6">
    <source>
        <dbReference type="Proteomes" id="UP000638981"/>
    </source>
</evidence>
<evidence type="ECO:0000313" key="5">
    <source>
        <dbReference type="EMBL" id="GHC60415.1"/>
    </source>
</evidence>
<feature type="transmembrane region" description="Helical" evidence="4">
    <location>
        <begin position="105"/>
        <end position="124"/>
    </location>
</feature>
<feature type="transmembrane region" description="Helical" evidence="4">
    <location>
        <begin position="159"/>
        <end position="176"/>
    </location>
</feature>
<feature type="transmembrane region" description="Helical" evidence="4">
    <location>
        <begin position="398"/>
        <end position="417"/>
    </location>
</feature>
<accession>A0A918TRV5</accession>
<keyword evidence="3 4" id="KW-0472">Membrane</keyword>
<dbReference type="GO" id="GO:0022857">
    <property type="term" value="F:transmembrane transporter activity"/>
    <property type="evidence" value="ECO:0007669"/>
    <property type="project" value="InterPro"/>
</dbReference>
<dbReference type="AlphaFoldDB" id="A0A918TRV5"/>